<gene>
    <name evidence="1" type="ORF">SAMN02745716_2143</name>
</gene>
<dbReference type="Proteomes" id="UP000222056">
    <property type="component" value="Unassembled WGS sequence"/>
</dbReference>
<evidence type="ECO:0000313" key="1">
    <source>
        <dbReference type="EMBL" id="SEH16321.1"/>
    </source>
</evidence>
<reference evidence="2" key="1">
    <citation type="submission" date="2016-10" db="EMBL/GenBank/DDBJ databases">
        <authorList>
            <person name="Varghese N."/>
            <person name="Submissions S."/>
        </authorList>
    </citation>
    <scope>NUCLEOTIDE SEQUENCE [LARGE SCALE GENOMIC DNA]</scope>
    <source>
        <strain evidence="2">ATCC 35263</strain>
    </source>
</reference>
<organism evidence="1 2">
    <name type="scientific">Thermoleophilum album</name>
    <dbReference type="NCBI Taxonomy" id="29539"/>
    <lineage>
        <taxon>Bacteria</taxon>
        <taxon>Bacillati</taxon>
        <taxon>Actinomycetota</taxon>
        <taxon>Thermoleophilia</taxon>
        <taxon>Thermoleophilales</taxon>
        <taxon>Thermoleophilaceae</taxon>
        <taxon>Thermoleophilum</taxon>
    </lineage>
</organism>
<proteinExistence type="predicted"/>
<keyword evidence="2" id="KW-1185">Reference proteome</keyword>
<accession>A0A1H6FZR4</accession>
<name>A0A1H6FZR4_THEAL</name>
<dbReference type="AlphaFoldDB" id="A0A1H6FZR4"/>
<protein>
    <submittedName>
        <fullName evidence="1">Uncharacterized protein</fullName>
    </submittedName>
</protein>
<sequence length="58" mass="6483">MDVLADALIAGGYELTREQYEVVLGCFQAITRKQLHRSGTYTLKSDCVHANDRIARQG</sequence>
<dbReference type="STRING" id="29539.SAMN02745716_2143"/>
<evidence type="ECO:0000313" key="2">
    <source>
        <dbReference type="Proteomes" id="UP000222056"/>
    </source>
</evidence>
<dbReference type="RefSeq" id="WP_177169497.1">
    <property type="nucleotide sequence ID" value="NZ_FNWJ01000004.1"/>
</dbReference>
<dbReference type="EMBL" id="FNWJ01000004">
    <property type="protein sequence ID" value="SEH16321.1"/>
    <property type="molecule type" value="Genomic_DNA"/>
</dbReference>